<evidence type="ECO:0000313" key="2">
    <source>
        <dbReference type="EMBL" id="SHI13741.1"/>
    </source>
</evidence>
<protein>
    <submittedName>
        <fullName evidence="2">Uncharacterized protein</fullName>
    </submittedName>
</protein>
<keyword evidence="1" id="KW-0812">Transmembrane</keyword>
<reference evidence="2 3" key="1">
    <citation type="submission" date="2016-11" db="EMBL/GenBank/DDBJ databases">
        <authorList>
            <person name="Jaros S."/>
            <person name="Januszkiewicz K."/>
            <person name="Wedrychowicz H."/>
        </authorList>
    </citation>
    <scope>NUCLEOTIDE SEQUENCE [LARGE SCALE GENOMIC DNA]</scope>
    <source>
        <strain evidence="2 3">GAS138</strain>
    </source>
</reference>
<organism evidence="2 3">
    <name type="scientific">Bradyrhizobium erythrophlei</name>
    <dbReference type="NCBI Taxonomy" id="1437360"/>
    <lineage>
        <taxon>Bacteria</taxon>
        <taxon>Pseudomonadati</taxon>
        <taxon>Pseudomonadota</taxon>
        <taxon>Alphaproteobacteria</taxon>
        <taxon>Hyphomicrobiales</taxon>
        <taxon>Nitrobacteraceae</taxon>
        <taxon>Bradyrhizobium</taxon>
    </lineage>
</organism>
<proteinExistence type="predicted"/>
<dbReference type="RefSeq" id="WP_079606576.1">
    <property type="nucleotide sequence ID" value="NZ_LT670817.1"/>
</dbReference>
<evidence type="ECO:0000256" key="1">
    <source>
        <dbReference type="SAM" id="Phobius"/>
    </source>
</evidence>
<feature type="transmembrane region" description="Helical" evidence="1">
    <location>
        <begin position="110"/>
        <end position="133"/>
    </location>
</feature>
<feature type="transmembrane region" description="Helical" evidence="1">
    <location>
        <begin position="81"/>
        <end position="103"/>
    </location>
</feature>
<name>A0A1M5YP87_9BRAD</name>
<feature type="transmembrane region" description="Helical" evidence="1">
    <location>
        <begin position="12"/>
        <end position="31"/>
    </location>
</feature>
<evidence type="ECO:0000313" key="3">
    <source>
        <dbReference type="Proteomes" id="UP000189796"/>
    </source>
</evidence>
<sequence>MLDYIWAGADGSTVLEVVAVLVPALVLLWIVMTVMALHKRDVYFWSLGSTWTSVIACPIALVIMCFSSFSQLNDPNVPLFHAPIAAGAILYVVALAFAIFYNYNATRSAMLAFSTSMLQQLAVLGVIFLFFRWQGDEVNRGR</sequence>
<keyword evidence="1" id="KW-0472">Membrane</keyword>
<dbReference type="Proteomes" id="UP000189796">
    <property type="component" value="Chromosome I"/>
</dbReference>
<dbReference type="AlphaFoldDB" id="A0A1M5YP87"/>
<dbReference type="EMBL" id="LT670817">
    <property type="protein sequence ID" value="SHI13741.1"/>
    <property type="molecule type" value="Genomic_DNA"/>
</dbReference>
<accession>A0A1M5YP87</accession>
<gene>
    <name evidence="2" type="ORF">SAMN05443248_8580</name>
</gene>
<dbReference type="OrthoDB" id="9962632at2"/>
<keyword evidence="1" id="KW-1133">Transmembrane helix</keyword>
<feature type="transmembrane region" description="Helical" evidence="1">
    <location>
        <begin position="43"/>
        <end position="69"/>
    </location>
</feature>